<evidence type="ECO:0000259" key="8">
    <source>
        <dbReference type="Pfam" id="PF09377"/>
    </source>
</evidence>
<dbReference type="Pfam" id="PF09377">
    <property type="entry name" value="SBDS_domain_II"/>
    <property type="match status" value="1"/>
</dbReference>
<dbReference type="Pfam" id="PF20268">
    <property type="entry name" value="SBDS_C"/>
    <property type="match status" value="1"/>
</dbReference>
<dbReference type="InterPro" id="IPR018978">
    <property type="entry name" value="SDO1/SBDS_central"/>
</dbReference>
<dbReference type="InterPro" id="IPR037188">
    <property type="entry name" value="Sdo1/SBDS_central_sf"/>
</dbReference>
<keyword evidence="11" id="KW-1185">Reference proteome</keyword>
<dbReference type="GO" id="GO:0042254">
    <property type="term" value="P:ribosome biogenesis"/>
    <property type="evidence" value="ECO:0007669"/>
    <property type="project" value="UniProtKB-KW"/>
</dbReference>
<dbReference type="SUPFAM" id="SSF109728">
    <property type="entry name" value="Hypothetical protein AF0491, middle domain"/>
    <property type="match status" value="1"/>
</dbReference>
<evidence type="ECO:0000256" key="5">
    <source>
        <dbReference type="ARBA" id="ARBA00049708"/>
    </source>
</evidence>
<name>A0A6A6S6P2_9PLEO</name>
<dbReference type="Gene3D" id="1.10.10.900">
    <property type="entry name" value="SBDS protein C-terminal domain, subdomain 1"/>
    <property type="match status" value="1"/>
</dbReference>
<feature type="region of interest" description="Disordered" evidence="6">
    <location>
        <begin position="140"/>
        <end position="163"/>
    </location>
</feature>
<dbReference type="Gene3D" id="3.30.1250.10">
    <property type="entry name" value="Ribosome maturation protein SBDS, N-terminal domain"/>
    <property type="match status" value="1"/>
</dbReference>
<dbReference type="InterPro" id="IPR046928">
    <property type="entry name" value="SDO1/SBDS_C"/>
</dbReference>
<accession>A0A6A6S6P2</accession>
<dbReference type="Pfam" id="PF01172">
    <property type="entry name" value="SBDS_N"/>
    <property type="match status" value="1"/>
</dbReference>
<evidence type="ECO:0000256" key="1">
    <source>
        <dbReference type="ARBA" id="ARBA00004496"/>
    </source>
</evidence>
<gene>
    <name evidence="10" type="ORF">P280DRAFT_293486</name>
</gene>
<evidence type="ECO:0000313" key="10">
    <source>
        <dbReference type="EMBL" id="KAF2642108.1"/>
    </source>
</evidence>
<comment type="subcellular location">
    <subcellularLocation>
        <location evidence="1">Cytoplasm</location>
    </subcellularLocation>
</comment>
<dbReference type="GO" id="GO:0005737">
    <property type="term" value="C:cytoplasm"/>
    <property type="evidence" value="ECO:0007669"/>
    <property type="project" value="UniProtKB-SubCell"/>
</dbReference>
<feature type="domain" description="Ribosome maturation protein SDO1/SBDS C-terminal" evidence="9">
    <location>
        <begin position="220"/>
        <end position="281"/>
    </location>
</feature>
<dbReference type="EMBL" id="MU006782">
    <property type="protein sequence ID" value="KAF2642108.1"/>
    <property type="molecule type" value="Genomic_DNA"/>
</dbReference>
<dbReference type="OrthoDB" id="10253092at2759"/>
<dbReference type="PANTHER" id="PTHR10927">
    <property type="entry name" value="RIBOSOME MATURATION PROTEIN SBDS"/>
    <property type="match status" value="1"/>
</dbReference>
<reference evidence="10" key="1">
    <citation type="journal article" date="2020" name="Stud. Mycol.">
        <title>101 Dothideomycetes genomes: a test case for predicting lifestyles and emergence of pathogens.</title>
        <authorList>
            <person name="Haridas S."/>
            <person name="Albert R."/>
            <person name="Binder M."/>
            <person name="Bloem J."/>
            <person name="Labutti K."/>
            <person name="Salamov A."/>
            <person name="Andreopoulos B."/>
            <person name="Baker S."/>
            <person name="Barry K."/>
            <person name="Bills G."/>
            <person name="Bluhm B."/>
            <person name="Cannon C."/>
            <person name="Castanera R."/>
            <person name="Culley D."/>
            <person name="Daum C."/>
            <person name="Ezra D."/>
            <person name="Gonzalez J."/>
            <person name="Henrissat B."/>
            <person name="Kuo A."/>
            <person name="Liang C."/>
            <person name="Lipzen A."/>
            <person name="Lutzoni F."/>
            <person name="Magnuson J."/>
            <person name="Mondo S."/>
            <person name="Nolan M."/>
            <person name="Ohm R."/>
            <person name="Pangilinan J."/>
            <person name="Park H.-J."/>
            <person name="Ramirez L."/>
            <person name="Alfaro M."/>
            <person name="Sun H."/>
            <person name="Tritt A."/>
            <person name="Yoshinaga Y."/>
            <person name="Zwiers L.-H."/>
            <person name="Turgeon B."/>
            <person name="Goodwin S."/>
            <person name="Spatafora J."/>
            <person name="Crous P."/>
            <person name="Grigoriev I."/>
        </authorList>
    </citation>
    <scope>NUCLEOTIDE SEQUENCE</scope>
    <source>
        <strain evidence="10">CBS 473.64</strain>
    </source>
</reference>
<dbReference type="Gene3D" id="3.30.70.240">
    <property type="match status" value="1"/>
</dbReference>
<evidence type="ECO:0000256" key="6">
    <source>
        <dbReference type="SAM" id="MobiDB-lite"/>
    </source>
</evidence>
<organism evidence="10 11">
    <name type="scientific">Massarina eburnea CBS 473.64</name>
    <dbReference type="NCBI Taxonomy" id="1395130"/>
    <lineage>
        <taxon>Eukaryota</taxon>
        <taxon>Fungi</taxon>
        <taxon>Dikarya</taxon>
        <taxon>Ascomycota</taxon>
        <taxon>Pezizomycotina</taxon>
        <taxon>Dothideomycetes</taxon>
        <taxon>Pleosporomycetidae</taxon>
        <taxon>Pleosporales</taxon>
        <taxon>Massarineae</taxon>
        <taxon>Massarinaceae</taxon>
        <taxon>Massarina</taxon>
    </lineage>
</organism>
<dbReference type="SUPFAM" id="SSF89895">
    <property type="entry name" value="FYSH domain"/>
    <property type="match status" value="1"/>
</dbReference>
<dbReference type="InterPro" id="IPR019783">
    <property type="entry name" value="SDO1/SBDS_N"/>
</dbReference>
<keyword evidence="3" id="KW-0963">Cytoplasm</keyword>
<protein>
    <submittedName>
        <fullName evidence="10">Shwachman-Bodian-diamond syndrome protein-like protein</fullName>
    </submittedName>
</protein>
<feature type="domain" description="Ribosome maturation protein SDO1/SBDS central" evidence="8">
    <location>
        <begin position="110"/>
        <end position="199"/>
    </location>
</feature>
<evidence type="ECO:0000256" key="2">
    <source>
        <dbReference type="ARBA" id="ARBA00007433"/>
    </source>
</evidence>
<evidence type="ECO:0000256" key="4">
    <source>
        <dbReference type="ARBA" id="ARBA00022517"/>
    </source>
</evidence>
<keyword evidence="4" id="KW-0690">Ribosome biogenesis</keyword>
<comment type="subunit">
    <text evidence="5">Associates with the 60S ribosomal subunit.</text>
</comment>
<evidence type="ECO:0000313" key="11">
    <source>
        <dbReference type="Proteomes" id="UP000799753"/>
    </source>
</evidence>
<proteinExistence type="inferred from homology"/>
<evidence type="ECO:0000259" key="7">
    <source>
        <dbReference type="Pfam" id="PF01172"/>
    </source>
</evidence>
<dbReference type="PANTHER" id="PTHR10927:SF1">
    <property type="entry name" value="RIBOSOME MATURATION PROTEIN SBDS"/>
    <property type="match status" value="1"/>
</dbReference>
<dbReference type="Proteomes" id="UP000799753">
    <property type="component" value="Unassembled WGS sequence"/>
</dbReference>
<comment type="similarity">
    <text evidence="2">Belongs to the SDO1/SBDS family.</text>
</comment>
<evidence type="ECO:0000259" key="9">
    <source>
        <dbReference type="Pfam" id="PF20268"/>
    </source>
</evidence>
<dbReference type="InterPro" id="IPR039100">
    <property type="entry name" value="Sdo1/SBDS-like"/>
</dbReference>
<dbReference type="InterPro" id="IPR036786">
    <property type="entry name" value="Ribosome_mat_SBDS_N_sf"/>
</dbReference>
<dbReference type="AlphaFoldDB" id="A0A6A6S6P2"/>
<feature type="domain" description="Ribosome maturation protein SDO1/SBDS N-terminal" evidence="7">
    <location>
        <begin position="15"/>
        <end position="100"/>
    </location>
</feature>
<evidence type="ECO:0000256" key="3">
    <source>
        <dbReference type="ARBA" id="ARBA00022490"/>
    </source>
</evidence>
<sequence>MPINQPSNQIKLTNLTLVRMKKNGKRFELACYKNKMMDWRDKIEDNPDNVLQIAKIYSNVNRGELASKAELAKAWPGKETEYIIKDILDNGNYQVNDKERNAKLDRTKHELLDMVASKLVDPKTKRVYTVGMIEKALDQLSSQAATQNPPKPVPGEIEEGSDEPKKLHKWTGVQAGQDVKVQSGWAIKALVAHQPIPVMEVQMKLRITCLTSVLKTMVKEENGASNVKDTILGYFVTIETQDTVGAEWEVVGLVEPGSLKKLRDFIESHTKGRGNVEVLDMAVGMDDE</sequence>